<feature type="chain" id="PRO_5043564041" evidence="3">
    <location>
        <begin position="17"/>
        <end position="483"/>
    </location>
</feature>
<dbReference type="InterPro" id="IPR033121">
    <property type="entry name" value="PEPTIDASE_A1"/>
</dbReference>
<dbReference type="InterPro" id="IPR021109">
    <property type="entry name" value="Peptidase_aspartic_dom_sf"/>
</dbReference>
<keyword evidence="6" id="KW-1185">Reference proteome</keyword>
<feature type="signal peptide" evidence="3">
    <location>
        <begin position="1"/>
        <end position="16"/>
    </location>
</feature>
<dbReference type="InterPro" id="IPR001461">
    <property type="entry name" value="Aspartic_peptidase_A1"/>
</dbReference>
<reference evidence="5" key="2">
    <citation type="submission" date="2023-06" db="EMBL/GenBank/DDBJ databases">
        <authorList>
            <consortium name="Lawrence Berkeley National Laboratory"/>
            <person name="Mondo S.J."/>
            <person name="Hensen N."/>
            <person name="Bonometti L."/>
            <person name="Westerberg I."/>
            <person name="Brannstrom I.O."/>
            <person name="Guillou S."/>
            <person name="Cros-Aarteil S."/>
            <person name="Calhoun S."/>
            <person name="Haridas S."/>
            <person name="Kuo A."/>
            <person name="Pangilinan J."/>
            <person name="Riley R."/>
            <person name="Labutti K."/>
            <person name="Andreopoulos B."/>
            <person name="Lipzen A."/>
            <person name="Chen C."/>
            <person name="Yanf M."/>
            <person name="Daum C."/>
            <person name="Ng V."/>
            <person name="Clum A."/>
            <person name="Steindorff A."/>
            <person name="Ohm R."/>
            <person name="Martin F."/>
            <person name="Silar P."/>
            <person name="Natvig D."/>
            <person name="Lalanne C."/>
            <person name="Gautier V."/>
            <person name="Ament-Velasquez S.L."/>
            <person name="Kruys A."/>
            <person name="Hutchinson M.I."/>
            <person name="Powell A.J."/>
            <person name="Barry K."/>
            <person name="Miller A.N."/>
            <person name="Grigoriev I.V."/>
            <person name="Debuchy R."/>
            <person name="Gladieux P."/>
            <person name="Thoren M.H."/>
            <person name="Johannesson H."/>
        </authorList>
    </citation>
    <scope>NUCLEOTIDE SEQUENCE</scope>
    <source>
        <strain evidence="5">PSN324</strain>
    </source>
</reference>
<evidence type="ECO:0000256" key="1">
    <source>
        <dbReference type="ARBA" id="ARBA00007447"/>
    </source>
</evidence>
<protein>
    <submittedName>
        <fullName evidence="5">Aspartic peptidase domain-containing protein</fullName>
    </submittedName>
</protein>
<dbReference type="SUPFAM" id="SSF50630">
    <property type="entry name" value="Acid proteases"/>
    <property type="match status" value="1"/>
</dbReference>
<feature type="compositionally biased region" description="Polar residues" evidence="2">
    <location>
        <begin position="359"/>
        <end position="368"/>
    </location>
</feature>
<evidence type="ECO:0000259" key="4">
    <source>
        <dbReference type="Pfam" id="PF00026"/>
    </source>
</evidence>
<dbReference type="Gene3D" id="2.40.70.10">
    <property type="entry name" value="Acid Proteases"/>
    <property type="match status" value="2"/>
</dbReference>
<evidence type="ECO:0000256" key="2">
    <source>
        <dbReference type="SAM" id="MobiDB-lite"/>
    </source>
</evidence>
<dbReference type="Pfam" id="PF00026">
    <property type="entry name" value="Asp"/>
    <property type="match status" value="2"/>
</dbReference>
<comment type="similarity">
    <text evidence="1">Belongs to the peptidase A1 family.</text>
</comment>
<feature type="compositionally biased region" description="Low complexity" evidence="2">
    <location>
        <begin position="369"/>
        <end position="382"/>
    </location>
</feature>
<dbReference type="Proteomes" id="UP001321749">
    <property type="component" value="Unassembled WGS sequence"/>
</dbReference>
<keyword evidence="3" id="KW-0732">Signal</keyword>
<organism evidence="5 6">
    <name type="scientific">Cladorrhinum samala</name>
    <dbReference type="NCBI Taxonomy" id="585594"/>
    <lineage>
        <taxon>Eukaryota</taxon>
        <taxon>Fungi</taxon>
        <taxon>Dikarya</taxon>
        <taxon>Ascomycota</taxon>
        <taxon>Pezizomycotina</taxon>
        <taxon>Sordariomycetes</taxon>
        <taxon>Sordariomycetidae</taxon>
        <taxon>Sordariales</taxon>
        <taxon>Podosporaceae</taxon>
        <taxon>Cladorrhinum</taxon>
    </lineage>
</organism>
<evidence type="ECO:0000256" key="3">
    <source>
        <dbReference type="SAM" id="SignalP"/>
    </source>
</evidence>
<evidence type="ECO:0000313" key="5">
    <source>
        <dbReference type="EMBL" id="KAK4466689.1"/>
    </source>
</evidence>
<dbReference type="GO" id="GO:0006508">
    <property type="term" value="P:proteolysis"/>
    <property type="evidence" value="ECO:0007669"/>
    <property type="project" value="InterPro"/>
</dbReference>
<dbReference type="GO" id="GO:0004190">
    <property type="term" value="F:aspartic-type endopeptidase activity"/>
    <property type="evidence" value="ECO:0007669"/>
    <property type="project" value="InterPro"/>
</dbReference>
<reference evidence="5" key="1">
    <citation type="journal article" date="2023" name="Mol. Phylogenet. Evol.">
        <title>Genome-scale phylogeny and comparative genomics of the fungal order Sordariales.</title>
        <authorList>
            <person name="Hensen N."/>
            <person name="Bonometti L."/>
            <person name="Westerberg I."/>
            <person name="Brannstrom I.O."/>
            <person name="Guillou S."/>
            <person name="Cros-Aarteil S."/>
            <person name="Calhoun S."/>
            <person name="Haridas S."/>
            <person name="Kuo A."/>
            <person name="Mondo S."/>
            <person name="Pangilinan J."/>
            <person name="Riley R."/>
            <person name="LaButti K."/>
            <person name="Andreopoulos B."/>
            <person name="Lipzen A."/>
            <person name="Chen C."/>
            <person name="Yan M."/>
            <person name="Daum C."/>
            <person name="Ng V."/>
            <person name="Clum A."/>
            <person name="Steindorff A."/>
            <person name="Ohm R.A."/>
            <person name="Martin F."/>
            <person name="Silar P."/>
            <person name="Natvig D.O."/>
            <person name="Lalanne C."/>
            <person name="Gautier V."/>
            <person name="Ament-Velasquez S.L."/>
            <person name="Kruys A."/>
            <person name="Hutchinson M.I."/>
            <person name="Powell A.J."/>
            <person name="Barry K."/>
            <person name="Miller A.N."/>
            <person name="Grigoriev I.V."/>
            <person name="Debuchy R."/>
            <person name="Gladieux P."/>
            <person name="Hiltunen Thoren M."/>
            <person name="Johannesson H."/>
        </authorList>
    </citation>
    <scope>NUCLEOTIDE SEQUENCE</scope>
    <source>
        <strain evidence="5">PSN324</strain>
    </source>
</reference>
<dbReference type="AlphaFoldDB" id="A0AAV9I4Y7"/>
<feature type="region of interest" description="Disordered" evidence="2">
    <location>
        <begin position="348"/>
        <end position="409"/>
    </location>
</feature>
<feature type="domain" description="Peptidase A1" evidence="4">
    <location>
        <begin position="73"/>
        <end position="201"/>
    </location>
</feature>
<name>A0AAV9I4Y7_9PEZI</name>
<gene>
    <name evidence="5" type="ORF">QBC42DRAFT_342913</name>
</gene>
<evidence type="ECO:0000313" key="6">
    <source>
        <dbReference type="Proteomes" id="UP001321749"/>
    </source>
</evidence>
<comment type="caution">
    <text evidence="5">The sequence shown here is derived from an EMBL/GenBank/DDBJ whole genome shotgun (WGS) entry which is preliminary data.</text>
</comment>
<sequence length="483" mass="53461">MALIISLSLLPIAARALRQAIRVSWNPNFTSIVFSLAYEALQCLGRIQQGRRYSISQPSKLWLHDRARHRHSAQMVRLTLDIASAETWVNPECSAFPENAAEYCISNGIYRPRKSSTSKMLVDFVHPHTTVDYDRGAVTTFKYVKDKVEIFSNIIRSMIVLENFQFGVASTTSKMFAGALGLGYGKATGLNHDNFPDALFASNQTPAKIFQHDPWERREEERCEVSDLWGARQAKTQSLRTLLIARGKAANGSFRFAFENGLVIGVPIREFIWTVRGVPRCLLGIEPSSAPRGRWVLGSMLLRHVYVVFDQKDNLVSMSKYVDCGKEEVFLTRWNIVDGIDGTMGRCSEVGDASGPNDAASSNPSGVDSSTTATITTASTRTRSPRGNGSIPWWINGTQDKSLNKSSKGRWSSGSSMILVHYHRNSDLLLAGNPISSGTVTDAASQPVTVRFQVLKLATALHTSGRRAEPTKTRCRQKEELIG</sequence>
<dbReference type="PANTHER" id="PTHR47966:SF65">
    <property type="entry name" value="ASPARTIC-TYPE ENDOPEPTIDASE"/>
    <property type="match status" value="1"/>
</dbReference>
<accession>A0AAV9I4Y7</accession>
<dbReference type="PANTHER" id="PTHR47966">
    <property type="entry name" value="BETA-SITE APP-CLEAVING ENZYME, ISOFORM A-RELATED"/>
    <property type="match status" value="1"/>
</dbReference>
<proteinExistence type="inferred from homology"/>
<feature type="domain" description="Peptidase A1" evidence="4">
    <location>
        <begin position="225"/>
        <end position="320"/>
    </location>
</feature>
<dbReference type="EMBL" id="MU864930">
    <property type="protein sequence ID" value="KAK4466689.1"/>
    <property type="molecule type" value="Genomic_DNA"/>
</dbReference>